<feature type="region of interest" description="Disordered" evidence="1">
    <location>
        <begin position="263"/>
        <end position="284"/>
    </location>
</feature>
<dbReference type="AlphaFoldDB" id="A0A9J6DBL2"/>
<gene>
    <name evidence="2" type="ORF">HPB51_018316</name>
</gene>
<protein>
    <submittedName>
        <fullName evidence="2">Uncharacterized protein</fullName>
    </submittedName>
</protein>
<proteinExistence type="predicted"/>
<evidence type="ECO:0000313" key="3">
    <source>
        <dbReference type="Proteomes" id="UP000821866"/>
    </source>
</evidence>
<dbReference type="Proteomes" id="UP000821866">
    <property type="component" value="Chromosome 8"/>
</dbReference>
<accession>A0A9J6DBL2</accession>
<organism evidence="2 3">
    <name type="scientific">Rhipicephalus microplus</name>
    <name type="common">Cattle tick</name>
    <name type="synonym">Boophilus microplus</name>
    <dbReference type="NCBI Taxonomy" id="6941"/>
    <lineage>
        <taxon>Eukaryota</taxon>
        <taxon>Metazoa</taxon>
        <taxon>Ecdysozoa</taxon>
        <taxon>Arthropoda</taxon>
        <taxon>Chelicerata</taxon>
        <taxon>Arachnida</taxon>
        <taxon>Acari</taxon>
        <taxon>Parasitiformes</taxon>
        <taxon>Ixodida</taxon>
        <taxon>Ixodoidea</taxon>
        <taxon>Ixodidae</taxon>
        <taxon>Rhipicephalinae</taxon>
        <taxon>Rhipicephalus</taxon>
        <taxon>Boophilus</taxon>
    </lineage>
</organism>
<dbReference type="EMBL" id="JABSTU010000010">
    <property type="protein sequence ID" value="KAH8019214.1"/>
    <property type="molecule type" value="Genomic_DNA"/>
</dbReference>
<comment type="caution">
    <text evidence="2">The sequence shown here is derived from an EMBL/GenBank/DDBJ whole genome shotgun (WGS) entry which is preliminary data.</text>
</comment>
<reference evidence="2" key="2">
    <citation type="submission" date="2021-09" db="EMBL/GenBank/DDBJ databases">
        <authorList>
            <person name="Jia N."/>
            <person name="Wang J."/>
            <person name="Shi W."/>
            <person name="Du L."/>
            <person name="Sun Y."/>
            <person name="Zhan W."/>
            <person name="Jiang J."/>
            <person name="Wang Q."/>
            <person name="Zhang B."/>
            <person name="Ji P."/>
            <person name="Sakyi L.B."/>
            <person name="Cui X."/>
            <person name="Yuan T."/>
            <person name="Jiang B."/>
            <person name="Yang W."/>
            <person name="Lam T.T.-Y."/>
            <person name="Chang Q."/>
            <person name="Ding S."/>
            <person name="Wang X."/>
            <person name="Zhu J."/>
            <person name="Ruan X."/>
            <person name="Zhao L."/>
            <person name="Wei J."/>
            <person name="Que T."/>
            <person name="Du C."/>
            <person name="Cheng J."/>
            <person name="Dai P."/>
            <person name="Han X."/>
            <person name="Huang E."/>
            <person name="Gao Y."/>
            <person name="Liu J."/>
            <person name="Shao H."/>
            <person name="Ye R."/>
            <person name="Li L."/>
            <person name="Wei W."/>
            <person name="Wang X."/>
            <person name="Wang C."/>
            <person name="Huo Q."/>
            <person name="Li W."/>
            <person name="Guo W."/>
            <person name="Chen H."/>
            <person name="Chen S."/>
            <person name="Zhou L."/>
            <person name="Zhou L."/>
            <person name="Ni X."/>
            <person name="Tian J."/>
            <person name="Zhou Y."/>
            <person name="Sheng Y."/>
            <person name="Liu T."/>
            <person name="Pan Y."/>
            <person name="Xia L."/>
            <person name="Li J."/>
            <person name="Zhao F."/>
            <person name="Cao W."/>
        </authorList>
    </citation>
    <scope>NUCLEOTIDE SEQUENCE</scope>
    <source>
        <strain evidence="2">Rmic-2018</strain>
        <tissue evidence="2">Larvae</tissue>
    </source>
</reference>
<sequence length="331" mass="38267">MNGRLVGIPCDQDADVGGVCIGAVCIGTLDCGYGCGGLGAGAHGSLGWSSETLAFVPKEEARRIESYRLLVGQGWKKVHEEVEEEEQQRSDYLALRERPRVGETYAATLRHQWLQRERGEQEGSAQRPVYSAKPVRLQRKRQVVYDQLRPTYRCHRHLLQRQFRRLRRERVFVGEAIAARRLFRRGRNIFEHQVSSAQADMRPMKTQWKRKEDNERLPSDYRLRPFLLRHRLSRLPGEHPEVEETSAMILLLWRDQHFRGKTGEPTVCPRTLQSPKDKQKKRGPLQVVATVEKVPSRCFDPSFAVQQPVRLRKGASCSSWKAMAYLERSRK</sequence>
<name>A0A9J6DBL2_RHIMP</name>
<evidence type="ECO:0000256" key="1">
    <source>
        <dbReference type="SAM" id="MobiDB-lite"/>
    </source>
</evidence>
<evidence type="ECO:0000313" key="2">
    <source>
        <dbReference type="EMBL" id="KAH8019214.1"/>
    </source>
</evidence>
<reference evidence="2" key="1">
    <citation type="journal article" date="2020" name="Cell">
        <title>Large-Scale Comparative Analyses of Tick Genomes Elucidate Their Genetic Diversity and Vector Capacities.</title>
        <authorList>
            <consortium name="Tick Genome and Microbiome Consortium (TIGMIC)"/>
            <person name="Jia N."/>
            <person name="Wang J."/>
            <person name="Shi W."/>
            <person name="Du L."/>
            <person name="Sun Y."/>
            <person name="Zhan W."/>
            <person name="Jiang J.F."/>
            <person name="Wang Q."/>
            <person name="Zhang B."/>
            <person name="Ji P."/>
            <person name="Bell-Sakyi L."/>
            <person name="Cui X.M."/>
            <person name="Yuan T.T."/>
            <person name="Jiang B.G."/>
            <person name="Yang W.F."/>
            <person name="Lam T.T."/>
            <person name="Chang Q.C."/>
            <person name="Ding S.J."/>
            <person name="Wang X.J."/>
            <person name="Zhu J.G."/>
            <person name="Ruan X.D."/>
            <person name="Zhao L."/>
            <person name="Wei J.T."/>
            <person name="Ye R.Z."/>
            <person name="Que T.C."/>
            <person name="Du C.H."/>
            <person name="Zhou Y.H."/>
            <person name="Cheng J.X."/>
            <person name="Dai P.F."/>
            <person name="Guo W.B."/>
            <person name="Han X.H."/>
            <person name="Huang E.J."/>
            <person name="Li L.F."/>
            <person name="Wei W."/>
            <person name="Gao Y.C."/>
            <person name="Liu J.Z."/>
            <person name="Shao H.Z."/>
            <person name="Wang X."/>
            <person name="Wang C.C."/>
            <person name="Yang T.C."/>
            <person name="Huo Q.B."/>
            <person name="Li W."/>
            <person name="Chen H.Y."/>
            <person name="Chen S.E."/>
            <person name="Zhou L.G."/>
            <person name="Ni X.B."/>
            <person name="Tian J.H."/>
            <person name="Sheng Y."/>
            <person name="Liu T."/>
            <person name="Pan Y.S."/>
            <person name="Xia L.Y."/>
            <person name="Li J."/>
            <person name="Zhao F."/>
            <person name="Cao W.C."/>
        </authorList>
    </citation>
    <scope>NUCLEOTIDE SEQUENCE</scope>
    <source>
        <strain evidence="2">Rmic-2018</strain>
    </source>
</reference>
<keyword evidence="3" id="KW-1185">Reference proteome</keyword>